<dbReference type="NCBIfam" id="TIGR01488">
    <property type="entry name" value="HAD-SF-IB"/>
    <property type="match status" value="1"/>
</dbReference>
<dbReference type="CDD" id="cd02612">
    <property type="entry name" value="HAD_PGPPase"/>
    <property type="match status" value="1"/>
</dbReference>
<dbReference type="Proteomes" id="UP001501570">
    <property type="component" value="Unassembled WGS sequence"/>
</dbReference>
<evidence type="ECO:0000313" key="6">
    <source>
        <dbReference type="EMBL" id="GAA5177580.1"/>
    </source>
</evidence>
<evidence type="ECO:0000256" key="1">
    <source>
        <dbReference type="ARBA" id="ARBA00009184"/>
    </source>
</evidence>
<evidence type="ECO:0000256" key="2">
    <source>
        <dbReference type="ARBA" id="ARBA00022723"/>
    </source>
</evidence>
<dbReference type="Gene3D" id="1.20.1440.100">
    <property type="entry name" value="SG protein - dephosphorylation function"/>
    <property type="match status" value="1"/>
</dbReference>
<organism evidence="6 7">
    <name type="scientific">Rugosimonospora acidiphila</name>
    <dbReference type="NCBI Taxonomy" id="556531"/>
    <lineage>
        <taxon>Bacteria</taxon>
        <taxon>Bacillati</taxon>
        <taxon>Actinomycetota</taxon>
        <taxon>Actinomycetes</taxon>
        <taxon>Micromonosporales</taxon>
        <taxon>Micromonosporaceae</taxon>
        <taxon>Rugosimonospora</taxon>
    </lineage>
</organism>
<keyword evidence="5" id="KW-1133">Transmembrane helix</keyword>
<feature type="transmembrane region" description="Helical" evidence="5">
    <location>
        <begin position="234"/>
        <end position="255"/>
    </location>
</feature>
<dbReference type="Gene3D" id="3.40.50.1000">
    <property type="entry name" value="HAD superfamily/HAD-like"/>
    <property type="match status" value="1"/>
</dbReference>
<keyword evidence="5" id="KW-0812">Transmembrane</keyword>
<evidence type="ECO:0000256" key="3">
    <source>
        <dbReference type="ARBA" id="ARBA00022801"/>
    </source>
</evidence>
<accession>A0ABP9RGY6</accession>
<dbReference type="InterPro" id="IPR023214">
    <property type="entry name" value="HAD_sf"/>
</dbReference>
<dbReference type="NCBIfam" id="TIGR01490">
    <property type="entry name" value="HAD-SF-IB-hyp1"/>
    <property type="match status" value="1"/>
</dbReference>
<gene>
    <name evidence="6" type="ORF">GCM10023322_02590</name>
</gene>
<dbReference type="PANTHER" id="PTHR43344:SF13">
    <property type="entry name" value="PHOSPHATASE RV3661-RELATED"/>
    <property type="match status" value="1"/>
</dbReference>
<dbReference type="GO" id="GO:0016787">
    <property type="term" value="F:hydrolase activity"/>
    <property type="evidence" value="ECO:0007669"/>
    <property type="project" value="UniProtKB-KW"/>
</dbReference>
<name>A0ABP9RGY6_9ACTN</name>
<dbReference type="InterPro" id="IPR006385">
    <property type="entry name" value="HAD_hydro_SerB1"/>
</dbReference>
<proteinExistence type="inferred from homology"/>
<dbReference type="EMBL" id="BAABJQ010000001">
    <property type="protein sequence ID" value="GAA5177580.1"/>
    <property type="molecule type" value="Genomic_DNA"/>
</dbReference>
<comment type="caution">
    <text evidence="6">The sequence shown here is derived from an EMBL/GenBank/DDBJ whole genome shotgun (WGS) entry which is preliminary data.</text>
</comment>
<comment type="similarity">
    <text evidence="1">Belongs to the HAD-like hydrolase superfamily. SerB family.</text>
</comment>
<keyword evidence="4" id="KW-0460">Magnesium</keyword>
<evidence type="ECO:0000256" key="4">
    <source>
        <dbReference type="ARBA" id="ARBA00022842"/>
    </source>
</evidence>
<reference evidence="7" key="1">
    <citation type="journal article" date="2019" name="Int. J. Syst. Evol. Microbiol.">
        <title>The Global Catalogue of Microorganisms (GCM) 10K type strain sequencing project: providing services to taxonomists for standard genome sequencing and annotation.</title>
        <authorList>
            <consortium name="The Broad Institute Genomics Platform"/>
            <consortium name="The Broad Institute Genome Sequencing Center for Infectious Disease"/>
            <person name="Wu L."/>
            <person name="Ma J."/>
        </authorList>
    </citation>
    <scope>NUCLEOTIDE SEQUENCE [LARGE SCALE GENOMIC DNA]</scope>
    <source>
        <strain evidence="7">JCM 18304</strain>
    </source>
</reference>
<dbReference type="SUPFAM" id="SSF56784">
    <property type="entry name" value="HAD-like"/>
    <property type="match status" value="1"/>
</dbReference>
<protein>
    <submittedName>
        <fullName evidence="6">HAD-IB family hydrolase</fullName>
    </submittedName>
</protein>
<keyword evidence="7" id="KW-1185">Reference proteome</keyword>
<dbReference type="InterPro" id="IPR050582">
    <property type="entry name" value="HAD-like_SerB"/>
</dbReference>
<sequence>MGHGAAFFDLDKTVIAKSSALAFGRPFYRDGLITRRDVVKAAYAQLIFKIGGADDQQMIRTRDYLAELCKGWKVEQVRQIVNETLHELIDPYIYAEAVELIEHHQTVGRDIVLVSASGEEMVRPIGDLLGVTDIIATRMVVEAGRYSGEIEFYAGGPNKVAAIKEMAATRGYDLAESYAYSDSISDAPLLESVGHPTAVNPDRGLRRIAAEQGWPVLEFRHPIPLRRRLRDRPAVPVAAAAIGVGVGVAIGLAWYGRHRRSRPGGLEPTGAL</sequence>
<dbReference type="Pfam" id="PF12710">
    <property type="entry name" value="HAD"/>
    <property type="match status" value="1"/>
</dbReference>
<evidence type="ECO:0000256" key="5">
    <source>
        <dbReference type="SAM" id="Phobius"/>
    </source>
</evidence>
<dbReference type="PANTHER" id="PTHR43344">
    <property type="entry name" value="PHOSPHOSERINE PHOSPHATASE"/>
    <property type="match status" value="1"/>
</dbReference>
<keyword evidence="2" id="KW-0479">Metal-binding</keyword>
<evidence type="ECO:0000313" key="7">
    <source>
        <dbReference type="Proteomes" id="UP001501570"/>
    </source>
</evidence>
<dbReference type="InterPro" id="IPR036412">
    <property type="entry name" value="HAD-like_sf"/>
</dbReference>
<keyword evidence="5" id="KW-0472">Membrane</keyword>
<keyword evidence="3 6" id="KW-0378">Hydrolase</keyword>